<proteinExistence type="evidence at transcript level"/>
<reference evidence="1" key="1">
    <citation type="journal article" date="2009" name="Plant Mol. Biol.">
        <title>Insights into corn genes derived from large-scale cDNA sequencing.</title>
        <authorList>
            <person name="Alexandrov N.N."/>
            <person name="Brover V.V."/>
            <person name="Freidin S."/>
            <person name="Troukhan M.E."/>
            <person name="Tatarinova T.V."/>
            <person name="Zhang H."/>
            <person name="Swaller T.J."/>
            <person name="Lu Y.P."/>
            <person name="Bouck J."/>
            <person name="Flavell R.B."/>
            <person name="Feldmann K.A."/>
        </authorList>
    </citation>
    <scope>NUCLEOTIDE SEQUENCE</scope>
</reference>
<dbReference type="AlphaFoldDB" id="B6TQV8"/>
<protein>
    <submittedName>
        <fullName evidence="1">Uncharacterized protein</fullName>
    </submittedName>
</protein>
<organism evidence="1">
    <name type="scientific">Zea mays</name>
    <name type="common">Maize</name>
    <dbReference type="NCBI Taxonomy" id="4577"/>
    <lineage>
        <taxon>Eukaryota</taxon>
        <taxon>Viridiplantae</taxon>
        <taxon>Streptophyta</taxon>
        <taxon>Embryophyta</taxon>
        <taxon>Tracheophyta</taxon>
        <taxon>Spermatophyta</taxon>
        <taxon>Magnoliopsida</taxon>
        <taxon>Liliopsida</taxon>
        <taxon>Poales</taxon>
        <taxon>Poaceae</taxon>
        <taxon>PACMAD clade</taxon>
        <taxon>Panicoideae</taxon>
        <taxon>Andropogonodae</taxon>
        <taxon>Andropogoneae</taxon>
        <taxon>Tripsacinae</taxon>
        <taxon>Zea</taxon>
    </lineage>
</organism>
<sequence length="92" mass="10728">MCRSIVVRHRFADSAAFFWSSSSSPIAIYFRASRNRQSSFGDQVIWLFEFYKIEDPEHLFGEGCLWCNLCSGKEEGVEANLQELQDFDEFED</sequence>
<accession>B6TQV8</accession>
<evidence type="ECO:0000313" key="1">
    <source>
        <dbReference type="EMBL" id="ACG39491.1"/>
    </source>
</evidence>
<name>B6TQV8_MAIZE</name>
<dbReference type="EMBL" id="EU967373">
    <property type="protein sequence ID" value="ACG39491.1"/>
    <property type="molecule type" value="mRNA"/>
</dbReference>